<keyword evidence="1" id="KW-0812">Transmembrane</keyword>
<sequence>MKKEFLIKLAAYCSMFAGILRCFSSFTVDFRSGFYSESLYFAIDFCILFGVLGFYFRYYEELKVPAWIGFILCMVGIGLLIGPDQSPTGWNIYPYGAGMLSFGLILIGIDSWKWNVLAKWIPVFWIVSVLIGSIGFFLREWMWLFVFAGLLFGFGFIGMGFSLLKSAEGKS</sequence>
<keyword evidence="1" id="KW-0472">Membrane</keyword>
<protein>
    <submittedName>
        <fullName evidence="2">Uncharacterized protein</fullName>
    </submittedName>
</protein>
<feature type="transmembrane region" description="Helical" evidence="1">
    <location>
        <begin position="64"/>
        <end position="81"/>
    </location>
</feature>
<keyword evidence="1" id="KW-1133">Transmembrane helix</keyword>
<evidence type="ECO:0000256" key="1">
    <source>
        <dbReference type="SAM" id="Phobius"/>
    </source>
</evidence>
<feature type="transmembrane region" description="Helical" evidence="1">
    <location>
        <begin position="143"/>
        <end position="164"/>
    </location>
</feature>
<evidence type="ECO:0000313" key="3">
    <source>
        <dbReference type="Proteomes" id="UP000266669"/>
    </source>
</evidence>
<comment type="caution">
    <text evidence="2">The sequence shown here is derived from an EMBL/GenBank/DDBJ whole genome shotgun (WGS) entry which is preliminary data.</text>
</comment>
<gene>
    <name evidence="2" type="ORF">DLM78_10280</name>
</gene>
<dbReference type="RefSeq" id="WP_118981827.1">
    <property type="nucleotide sequence ID" value="NZ_QHCS01000002.1"/>
</dbReference>
<feature type="transmembrane region" description="Helical" evidence="1">
    <location>
        <begin position="116"/>
        <end position="137"/>
    </location>
</feature>
<feature type="transmembrane region" description="Helical" evidence="1">
    <location>
        <begin position="39"/>
        <end position="57"/>
    </location>
</feature>
<accession>A0A8B3CPW5</accession>
<dbReference type="EMBL" id="QHCS01000002">
    <property type="protein sequence ID" value="RHX86230.1"/>
    <property type="molecule type" value="Genomic_DNA"/>
</dbReference>
<dbReference type="Proteomes" id="UP000266669">
    <property type="component" value="Unassembled WGS sequence"/>
</dbReference>
<feature type="transmembrane region" description="Helical" evidence="1">
    <location>
        <begin position="93"/>
        <end position="109"/>
    </location>
</feature>
<evidence type="ECO:0000313" key="2">
    <source>
        <dbReference type="EMBL" id="RHX86230.1"/>
    </source>
</evidence>
<dbReference type="AlphaFoldDB" id="A0A8B3CPW5"/>
<feature type="transmembrane region" description="Helical" evidence="1">
    <location>
        <begin position="9"/>
        <end position="27"/>
    </location>
</feature>
<organism evidence="2 3">
    <name type="scientific">Leptospira stimsonii</name>
    <dbReference type="NCBI Taxonomy" id="2202203"/>
    <lineage>
        <taxon>Bacteria</taxon>
        <taxon>Pseudomonadati</taxon>
        <taxon>Spirochaetota</taxon>
        <taxon>Spirochaetia</taxon>
        <taxon>Leptospirales</taxon>
        <taxon>Leptospiraceae</taxon>
        <taxon>Leptospira</taxon>
    </lineage>
</organism>
<name>A0A8B3CPW5_9LEPT</name>
<reference evidence="3" key="1">
    <citation type="submission" date="2018-05" db="EMBL/GenBank/DDBJ databases">
        <title>Leptospira yasudae sp. nov. and Leptospira stimsonii sp. nov., two pathogenic species of the genus Leptospira isolated from environmental sources.</title>
        <authorList>
            <person name="Casanovas-Massana A."/>
            <person name="Hamond C."/>
            <person name="Santos L.A."/>
            <person name="Hacker K.P."/>
            <person name="Balassiano I."/>
            <person name="Medeiros M.A."/>
            <person name="Reis M.G."/>
            <person name="Ko A.I."/>
            <person name="Wunder E.A."/>
        </authorList>
    </citation>
    <scope>NUCLEOTIDE SEQUENCE [LARGE SCALE GENOMIC DNA]</scope>
    <source>
        <strain evidence="3">AMB6-RJ</strain>
    </source>
</reference>
<proteinExistence type="predicted"/>